<comment type="similarity">
    <text evidence="1">Belongs to the peptidase S9C family.</text>
</comment>
<dbReference type="PANTHER" id="PTHR42776:SF27">
    <property type="entry name" value="DIPEPTIDYL PEPTIDASE FAMILY MEMBER 6"/>
    <property type="match status" value="1"/>
</dbReference>
<gene>
    <name evidence="5" type="ORF">P691DRAFT_766683</name>
</gene>
<name>A0A9P6BV24_9AGAR</name>
<evidence type="ECO:0000256" key="3">
    <source>
        <dbReference type="ARBA" id="ARBA00032829"/>
    </source>
</evidence>
<dbReference type="Pfam" id="PF00326">
    <property type="entry name" value="Peptidase_S9"/>
    <property type="match status" value="1"/>
</dbReference>
<reference evidence="5" key="1">
    <citation type="submission" date="2020-11" db="EMBL/GenBank/DDBJ databases">
        <authorList>
            <consortium name="DOE Joint Genome Institute"/>
            <person name="Ahrendt S."/>
            <person name="Riley R."/>
            <person name="Andreopoulos W."/>
            <person name="Labutti K."/>
            <person name="Pangilinan J."/>
            <person name="Ruiz-Duenas F.J."/>
            <person name="Barrasa J.M."/>
            <person name="Sanchez-Garcia M."/>
            <person name="Camarero S."/>
            <person name="Miyauchi S."/>
            <person name="Serrano A."/>
            <person name="Linde D."/>
            <person name="Babiker R."/>
            <person name="Drula E."/>
            <person name="Ayuso-Fernandez I."/>
            <person name="Pacheco R."/>
            <person name="Padilla G."/>
            <person name="Ferreira P."/>
            <person name="Barriuso J."/>
            <person name="Kellner H."/>
            <person name="Castanera R."/>
            <person name="Alfaro M."/>
            <person name="Ramirez L."/>
            <person name="Pisabarro A.G."/>
            <person name="Kuo A."/>
            <person name="Tritt A."/>
            <person name="Lipzen A."/>
            <person name="He G."/>
            <person name="Yan M."/>
            <person name="Ng V."/>
            <person name="Cullen D."/>
            <person name="Martin F."/>
            <person name="Rosso M.-N."/>
            <person name="Henrissat B."/>
            <person name="Hibbett D."/>
            <person name="Martinez A.T."/>
            <person name="Grigoriev I.V."/>
        </authorList>
    </citation>
    <scope>NUCLEOTIDE SEQUENCE</scope>
    <source>
        <strain evidence="5">MF-IS2</strain>
    </source>
</reference>
<comment type="caution">
    <text evidence="5">The sequence shown here is derived from an EMBL/GenBank/DDBJ whole genome shotgun (WGS) entry which is preliminary data.</text>
</comment>
<proteinExistence type="inferred from homology"/>
<dbReference type="EMBL" id="MU152046">
    <property type="protein sequence ID" value="KAF9441126.1"/>
    <property type="molecule type" value="Genomic_DNA"/>
</dbReference>
<dbReference type="GO" id="GO:0006508">
    <property type="term" value="P:proteolysis"/>
    <property type="evidence" value="ECO:0007669"/>
    <property type="project" value="InterPro"/>
</dbReference>
<evidence type="ECO:0000256" key="1">
    <source>
        <dbReference type="ARBA" id="ARBA00010040"/>
    </source>
</evidence>
<dbReference type="OrthoDB" id="43744at2759"/>
<evidence type="ECO:0000259" key="4">
    <source>
        <dbReference type="Pfam" id="PF00326"/>
    </source>
</evidence>
<evidence type="ECO:0000256" key="2">
    <source>
        <dbReference type="ARBA" id="ARBA00022801"/>
    </source>
</evidence>
<evidence type="ECO:0000313" key="5">
    <source>
        <dbReference type="EMBL" id="KAF9441126.1"/>
    </source>
</evidence>
<sequence length="101" mass="10676">MPYFSNWHELGAFAGYLTIPLNYRGGQGRGHAFAASANTGIGVYDCPDCGSMVDEVVKRGWADPERLGVAGWSYGGSLVAWGVTQTKTRYKAAIVGGAATD</sequence>
<dbReference type="Proteomes" id="UP000807342">
    <property type="component" value="Unassembled WGS sequence"/>
</dbReference>
<organism evidence="5 6">
    <name type="scientific">Macrolepiota fuliginosa MF-IS2</name>
    <dbReference type="NCBI Taxonomy" id="1400762"/>
    <lineage>
        <taxon>Eukaryota</taxon>
        <taxon>Fungi</taxon>
        <taxon>Dikarya</taxon>
        <taxon>Basidiomycota</taxon>
        <taxon>Agaricomycotina</taxon>
        <taxon>Agaricomycetes</taxon>
        <taxon>Agaricomycetidae</taxon>
        <taxon>Agaricales</taxon>
        <taxon>Agaricineae</taxon>
        <taxon>Agaricaceae</taxon>
        <taxon>Macrolepiota</taxon>
    </lineage>
</organism>
<keyword evidence="6" id="KW-1185">Reference proteome</keyword>
<dbReference type="AlphaFoldDB" id="A0A9P6BV24"/>
<dbReference type="GO" id="GO:0004252">
    <property type="term" value="F:serine-type endopeptidase activity"/>
    <property type="evidence" value="ECO:0007669"/>
    <property type="project" value="TreeGrafter"/>
</dbReference>
<protein>
    <recommendedName>
        <fullName evidence="3">Dipeptidyl-peptidase V</fullName>
    </recommendedName>
</protein>
<dbReference type="InterPro" id="IPR001375">
    <property type="entry name" value="Peptidase_S9_cat"/>
</dbReference>
<keyword evidence="2" id="KW-0378">Hydrolase</keyword>
<dbReference type="PANTHER" id="PTHR42776">
    <property type="entry name" value="SERINE PEPTIDASE S9 FAMILY MEMBER"/>
    <property type="match status" value="1"/>
</dbReference>
<dbReference type="SUPFAM" id="SSF53474">
    <property type="entry name" value="alpha/beta-Hydrolases"/>
    <property type="match status" value="1"/>
</dbReference>
<dbReference type="InterPro" id="IPR029058">
    <property type="entry name" value="AB_hydrolase_fold"/>
</dbReference>
<feature type="domain" description="Peptidase S9 prolyl oligopeptidase catalytic" evidence="4">
    <location>
        <begin position="11"/>
        <end position="100"/>
    </location>
</feature>
<accession>A0A9P6BV24</accession>
<evidence type="ECO:0000313" key="6">
    <source>
        <dbReference type="Proteomes" id="UP000807342"/>
    </source>
</evidence>
<dbReference type="Gene3D" id="3.40.50.1820">
    <property type="entry name" value="alpha/beta hydrolase"/>
    <property type="match status" value="1"/>
</dbReference>